<feature type="region of interest" description="Disordered" evidence="2">
    <location>
        <begin position="204"/>
        <end position="259"/>
    </location>
</feature>
<feature type="region of interest" description="Disordered" evidence="2">
    <location>
        <begin position="1"/>
        <end position="27"/>
    </location>
</feature>
<dbReference type="OrthoDB" id="6382106at2759"/>
<evidence type="ECO:0000259" key="3">
    <source>
        <dbReference type="PROSITE" id="PS50158"/>
    </source>
</evidence>
<evidence type="ECO:0000256" key="1">
    <source>
        <dbReference type="PROSITE-ProRule" id="PRU00047"/>
    </source>
</evidence>
<feature type="region of interest" description="Disordered" evidence="2">
    <location>
        <begin position="152"/>
        <end position="176"/>
    </location>
</feature>
<dbReference type="PROSITE" id="PS50158">
    <property type="entry name" value="ZF_CCHC"/>
    <property type="match status" value="1"/>
</dbReference>
<dbReference type="GO" id="GO:0008270">
    <property type="term" value="F:zinc ion binding"/>
    <property type="evidence" value="ECO:0007669"/>
    <property type="project" value="UniProtKB-KW"/>
</dbReference>
<dbReference type="SUPFAM" id="SSF57756">
    <property type="entry name" value="Retrovirus zinc finger-like domains"/>
    <property type="match status" value="1"/>
</dbReference>
<proteinExistence type="predicted"/>
<feature type="region of interest" description="Disordered" evidence="2">
    <location>
        <begin position="119"/>
        <end position="139"/>
    </location>
</feature>
<dbReference type="Pfam" id="PF00098">
    <property type="entry name" value="zf-CCHC"/>
    <property type="match status" value="1"/>
</dbReference>
<dbReference type="InterPro" id="IPR001878">
    <property type="entry name" value="Znf_CCHC"/>
</dbReference>
<gene>
    <name evidence="4" type="ORF">C7M84_021710</name>
</gene>
<feature type="region of interest" description="Disordered" evidence="2">
    <location>
        <begin position="770"/>
        <end position="800"/>
    </location>
</feature>
<keyword evidence="1" id="KW-0862">Zinc</keyword>
<feature type="compositionally biased region" description="Basic and acidic residues" evidence="2">
    <location>
        <begin position="119"/>
        <end position="138"/>
    </location>
</feature>
<dbReference type="EMBL" id="QCYY01000460">
    <property type="protein sequence ID" value="ROT84970.1"/>
    <property type="molecule type" value="Genomic_DNA"/>
</dbReference>
<reference evidence="4 5" key="1">
    <citation type="submission" date="2018-04" db="EMBL/GenBank/DDBJ databases">
        <authorList>
            <person name="Zhang X."/>
            <person name="Yuan J."/>
            <person name="Li F."/>
            <person name="Xiang J."/>
        </authorList>
    </citation>
    <scope>NUCLEOTIDE SEQUENCE [LARGE SCALE GENOMIC DNA]</scope>
    <source>
        <tissue evidence="4">Muscle</tissue>
    </source>
</reference>
<feature type="compositionally biased region" description="Basic residues" evidence="2">
    <location>
        <begin position="1"/>
        <end position="11"/>
    </location>
</feature>
<dbReference type="AlphaFoldDB" id="A0A3R7MK83"/>
<evidence type="ECO:0000256" key="2">
    <source>
        <dbReference type="SAM" id="MobiDB-lite"/>
    </source>
</evidence>
<dbReference type="GO" id="GO:0003676">
    <property type="term" value="F:nucleic acid binding"/>
    <property type="evidence" value="ECO:0007669"/>
    <property type="project" value="InterPro"/>
</dbReference>
<comment type="caution">
    <text evidence="4">The sequence shown here is derived from an EMBL/GenBank/DDBJ whole genome shotgun (WGS) entry which is preliminary data.</text>
</comment>
<keyword evidence="1" id="KW-0479">Metal-binding</keyword>
<evidence type="ECO:0000313" key="4">
    <source>
        <dbReference type="EMBL" id="ROT84970.1"/>
    </source>
</evidence>
<dbReference type="Proteomes" id="UP000283509">
    <property type="component" value="Unassembled WGS sequence"/>
</dbReference>
<evidence type="ECO:0000313" key="5">
    <source>
        <dbReference type="Proteomes" id="UP000283509"/>
    </source>
</evidence>
<accession>A0A3R7MK83</accession>
<name>A0A3R7MK83_PENVA</name>
<reference evidence="4 5" key="2">
    <citation type="submission" date="2019-01" db="EMBL/GenBank/DDBJ databases">
        <title>The decoding of complex shrimp genome reveals the adaptation for benthos swimmer, frequently molting mechanism and breeding impact on genome.</title>
        <authorList>
            <person name="Sun Y."/>
            <person name="Gao Y."/>
            <person name="Yu Y."/>
        </authorList>
    </citation>
    <scope>NUCLEOTIDE SEQUENCE [LARGE SCALE GENOMIC DNA]</scope>
    <source>
        <tissue evidence="4">Muscle</tissue>
    </source>
</reference>
<feature type="compositionally biased region" description="Low complexity" evidence="2">
    <location>
        <begin position="12"/>
        <end position="24"/>
    </location>
</feature>
<keyword evidence="5" id="KW-1185">Reference proteome</keyword>
<sequence>MVTGTRSKKQKTTTQSVSQPTSPVAHSSATLDALPIVVSGSNPEVTEAVRVMEAEITVMEQLCDRVDSLISKRMDQIQREAERFLHRTADELTKRIVELEQRQRSNNSCTGEVTFERADVDAARQDNSSPHEIEREQEASLVGASAQVNLDQEGRASARNEGVVLPNNSERPAGYPPVLEDAVARLQRRLATLEGELQGERNLRRRAEQQLNDRISSESRLTRGLVEPMFSTRDQPPQSSERSDDPATRSSRAGMREQNVSYIMTRETVPHFKGEAPASEPLKKNQEIESWIRAIENIVRPSTSDSYIRSARASCRGRAEAIINSECFDHIEDWNLFKQELRRKFRGTYSAADFFKVLYDQTMGESQAPMDYFLQIEGSVYQGCRDHREAIGQPSELIRRVFLSGVPFWMRDFLALKENSTAMQLAETAQRLWNNRHGIRHGGSTSNYHSTNNVAEDYPRRQFDAAYPRRGRITAPVAAVETRQAHQTRNVWCEYHRSSGHSTGQCMALGNAQGNRPLICYRCRREGHLSRECSFLPGQGGRVPGPSGIRTPRDTNEQIHTNSTSAGISGDMLIGIDFLRRVDFTLSAEAHSPHGTLTLGSQLLSMIYTDTASLHISVLNVAKGSSQVKSAAVHLLRKTEVPPHSGCFLEARIARAGPTDGDVLVTPAEIEELYVKDQQEEAAAGEDIIPIRPDLFGDQNEPSLYTAVGMSRPPTSVIHTHHGMAEVRASSVAAAGDKLNPLRSEPGADEDATHDKQGLCGTAVGMSQPLISIRPTTEANAPSVAARMNRVPSDQSPGPV</sequence>
<protein>
    <recommendedName>
        <fullName evidence="3">CCHC-type domain-containing protein</fullName>
    </recommendedName>
</protein>
<dbReference type="InterPro" id="IPR036875">
    <property type="entry name" value="Znf_CCHC_sf"/>
</dbReference>
<keyword evidence="1" id="KW-0863">Zinc-finger</keyword>
<feature type="domain" description="CCHC-type" evidence="3">
    <location>
        <begin position="520"/>
        <end position="533"/>
    </location>
</feature>
<organism evidence="4 5">
    <name type="scientific">Penaeus vannamei</name>
    <name type="common">Whiteleg shrimp</name>
    <name type="synonym">Litopenaeus vannamei</name>
    <dbReference type="NCBI Taxonomy" id="6689"/>
    <lineage>
        <taxon>Eukaryota</taxon>
        <taxon>Metazoa</taxon>
        <taxon>Ecdysozoa</taxon>
        <taxon>Arthropoda</taxon>
        <taxon>Crustacea</taxon>
        <taxon>Multicrustacea</taxon>
        <taxon>Malacostraca</taxon>
        <taxon>Eumalacostraca</taxon>
        <taxon>Eucarida</taxon>
        <taxon>Decapoda</taxon>
        <taxon>Dendrobranchiata</taxon>
        <taxon>Penaeoidea</taxon>
        <taxon>Penaeidae</taxon>
        <taxon>Penaeus</taxon>
    </lineage>
</organism>